<dbReference type="eggNOG" id="COG2214">
    <property type="taxonomic scope" value="Bacteria"/>
</dbReference>
<evidence type="ECO:0000256" key="7">
    <source>
        <dbReference type="SAM" id="Phobius"/>
    </source>
</evidence>
<keyword evidence="5" id="KW-0143">Chaperone</keyword>
<evidence type="ECO:0000256" key="5">
    <source>
        <dbReference type="ARBA" id="ARBA00023186"/>
    </source>
</evidence>
<organism evidence="9 10">
    <name type="scientific">Hahella chejuensis (strain KCTC 2396)</name>
    <dbReference type="NCBI Taxonomy" id="349521"/>
    <lineage>
        <taxon>Bacteria</taxon>
        <taxon>Pseudomonadati</taxon>
        <taxon>Pseudomonadota</taxon>
        <taxon>Gammaproteobacteria</taxon>
        <taxon>Oceanospirillales</taxon>
        <taxon>Hahellaceae</taxon>
        <taxon>Hahella</taxon>
    </lineage>
</organism>
<reference evidence="9 10" key="1">
    <citation type="journal article" date="2005" name="Nucleic Acids Res.">
        <title>Genomic blueprint of Hahella chejuensis, a marine microbe producing an algicidal agent.</title>
        <authorList>
            <person name="Jeong H."/>
            <person name="Yim J.H."/>
            <person name="Lee C."/>
            <person name="Choi S.-H."/>
            <person name="Park Y.K."/>
            <person name="Yoon S.H."/>
            <person name="Hur C.-G."/>
            <person name="Kang H.-Y."/>
            <person name="Kim D."/>
            <person name="Lee H.H."/>
            <person name="Park K.H."/>
            <person name="Park S.-H."/>
            <person name="Park H.-S."/>
            <person name="Lee H.K."/>
            <person name="Oh T.K."/>
            <person name="Kim J.F."/>
        </authorList>
    </citation>
    <scope>NUCLEOTIDE SEQUENCE [LARGE SCALE GENOMIC DNA]</scope>
    <source>
        <strain evidence="9 10">KCTC 2396</strain>
    </source>
</reference>
<dbReference type="KEGG" id="hch:HCH_06092"/>
<name>Q2S9D4_HAHCH</name>
<keyword evidence="10" id="KW-1185">Reference proteome</keyword>
<dbReference type="PANTHER" id="PTHR12763">
    <property type="match status" value="1"/>
</dbReference>
<evidence type="ECO:0000256" key="4">
    <source>
        <dbReference type="ARBA" id="ARBA00023136"/>
    </source>
</evidence>
<dbReference type="HOGENOM" id="CLU_017633_13_1_6"/>
<dbReference type="SUPFAM" id="SSF46565">
    <property type="entry name" value="Chaperone J-domain"/>
    <property type="match status" value="1"/>
</dbReference>
<proteinExistence type="inferred from homology"/>
<dbReference type="GO" id="GO:0030150">
    <property type="term" value="P:protein import into mitochondrial matrix"/>
    <property type="evidence" value="ECO:0007669"/>
    <property type="project" value="TreeGrafter"/>
</dbReference>
<dbReference type="OrthoDB" id="9811070at2"/>
<evidence type="ECO:0000313" key="9">
    <source>
        <dbReference type="EMBL" id="ABC32740.1"/>
    </source>
</evidence>
<evidence type="ECO:0000259" key="8">
    <source>
        <dbReference type="PROSITE" id="PS50076"/>
    </source>
</evidence>
<dbReference type="Proteomes" id="UP000000238">
    <property type="component" value="Chromosome"/>
</dbReference>
<dbReference type="RefSeq" id="WP_011399798.1">
    <property type="nucleotide sequence ID" value="NC_007645.1"/>
</dbReference>
<dbReference type="CDD" id="cd06257">
    <property type="entry name" value="DnaJ"/>
    <property type="match status" value="1"/>
</dbReference>
<feature type="domain" description="J" evidence="8">
    <location>
        <begin position="191"/>
        <end position="250"/>
    </location>
</feature>
<evidence type="ECO:0000256" key="3">
    <source>
        <dbReference type="ARBA" id="ARBA00022989"/>
    </source>
</evidence>
<dbReference type="EMBL" id="CP000155">
    <property type="protein sequence ID" value="ABC32740.1"/>
    <property type="molecule type" value="Genomic_DNA"/>
</dbReference>
<evidence type="ECO:0000256" key="2">
    <source>
        <dbReference type="ARBA" id="ARBA00022692"/>
    </source>
</evidence>
<sequence>MQLILGFLLALIFFWLLQHVFQAPPEKRKKNLTYLALGVGGAVVLLLVVTGRLNIIAALFAAFLLLFKRLPALLQWLPLLRKLFNAGREAAIGGGGQSSIETSLLRMTLDHRSGKMDGEVLAGGYSGQNLQAMDVASLASLYRSAVRDYQDSIELLETYFEREYGVHWRTQFSVDDVDNVAAHDEAMTLADAKDVLGLTDRDLNEDEVVEAHRRLMQKFHPDRGGSNYLAAKINEAKRILLDHLRSQGYQ</sequence>
<dbReference type="PROSITE" id="PS50076">
    <property type="entry name" value="DNAJ_2"/>
    <property type="match status" value="1"/>
</dbReference>
<comment type="subcellular location">
    <subcellularLocation>
        <location evidence="1">Membrane</location>
        <topology evidence="1">Single-pass membrane protein</topology>
    </subcellularLocation>
</comment>
<dbReference type="SMART" id="SM00271">
    <property type="entry name" value="DnaJ"/>
    <property type="match status" value="1"/>
</dbReference>
<comment type="similarity">
    <text evidence="6">Belongs to the TIM14 family.</text>
</comment>
<dbReference type="STRING" id="349521.HCH_06092"/>
<accession>Q2S9D4</accession>
<dbReference type="GO" id="GO:0001671">
    <property type="term" value="F:ATPase activator activity"/>
    <property type="evidence" value="ECO:0007669"/>
    <property type="project" value="TreeGrafter"/>
</dbReference>
<gene>
    <name evidence="9" type="ordered locus">HCH_06092</name>
</gene>
<keyword evidence="2 7" id="KW-0812">Transmembrane</keyword>
<dbReference type="InterPro" id="IPR001623">
    <property type="entry name" value="DnaJ_domain"/>
</dbReference>
<dbReference type="Gene3D" id="1.10.287.110">
    <property type="entry name" value="DnaJ domain"/>
    <property type="match status" value="1"/>
</dbReference>
<evidence type="ECO:0000256" key="6">
    <source>
        <dbReference type="ARBA" id="ARBA00038105"/>
    </source>
</evidence>
<feature type="transmembrane region" description="Helical" evidence="7">
    <location>
        <begin position="32"/>
        <end position="65"/>
    </location>
</feature>
<evidence type="ECO:0000313" key="10">
    <source>
        <dbReference type="Proteomes" id="UP000000238"/>
    </source>
</evidence>
<dbReference type="GO" id="GO:0016020">
    <property type="term" value="C:membrane"/>
    <property type="evidence" value="ECO:0007669"/>
    <property type="project" value="UniProtKB-SubCell"/>
</dbReference>
<dbReference type="AlphaFoldDB" id="Q2S9D4"/>
<keyword evidence="4 7" id="KW-0472">Membrane</keyword>
<dbReference type="InterPro" id="IPR036869">
    <property type="entry name" value="J_dom_sf"/>
</dbReference>
<evidence type="ECO:0000256" key="1">
    <source>
        <dbReference type="ARBA" id="ARBA00004167"/>
    </source>
</evidence>
<protein>
    <submittedName>
        <fullName evidence="9">DnaJ-class molecular chaperone</fullName>
    </submittedName>
</protein>
<keyword evidence="3 7" id="KW-1133">Transmembrane helix</keyword>
<dbReference type="PANTHER" id="PTHR12763:SF28">
    <property type="entry name" value="GEO10507P1-RELATED"/>
    <property type="match status" value="1"/>
</dbReference>